<dbReference type="InterPro" id="IPR005543">
    <property type="entry name" value="PASTA_dom"/>
</dbReference>
<comment type="catalytic activity">
    <reaction evidence="7">
        <text>L-threonyl-[protein] + ATP = O-phospho-L-threonyl-[protein] + ADP + H(+)</text>
        <dbReference type="Rhea" id="RHEA:46608"/>
        <dbReference type="Rhea" id="RHEA-COMP:11060"/>
        <dbReference type="Rhea" id="RHEA-COMP:11605"/>
        <dbReference type="ChEBI" id="CHEBI:15378"/>
        <dbReference type="ChEBI" id="CHEBI:30013"/>
        <dbReference type="ChEBI" id="CHEBI:30616"/>
        <dbReference type="ChEBI" id="CHEBI:61977"/>
        <dbReference type="ChEBI" id="CHEBI:456216"/>
        <dbReference type="EC" id="2.7.11.1"/>
    </reaction>
</comment>
<keyword evidence="4 9" id="KW-0547">Nucleotide-binding</keyword>
<evidence type="ECO:0000256" key="1">
    <source>
        <dbReference type="ARBA" id="ARBA00012513"/>
    </source>
</evidence>
<comment type="catalytic activity">
    <reaction evidence="8">
        <text>L-seryl-[protein] + ATP = O-phospho-L-seryl-[protein] + ADP + H(+)</text>
        <dbReference type="Rhea" id="RHEA:17989"/>
        <dbReference type="Rhea" id="RHEA-COMP:9863"/>
        <dbReference type="Rhea" id="RHEA-COMP:11604"/>
        <dbReference type="ChEBI" id="CHEBI:15378"/>
        <dbReference type="ChEBI" id="CHEBI:29999"/>
        <dbReference type="ChEBI" id="CHEBI:30616"/>
        <dbReference type="ChEBI" id="CHEBI:83421"/>
        <dbReference type="ChEBI" id="CHEBI:456216"/>
        <dbReference type="EC" id="2.7.11.1"/>
    </reaction>
</comment>
<evidence type="ECO:0000256" key="2">
    <source>
        <dbReference type="ARBA" id="ARBA00022527"/>
    </source>
</evidence>
<dbReference type="PANTHER" id="PTHR43289:SF34">
    <property type="entry name" value="SERINE_THREONINE-PROTEIN KINASE YBDM-RELATED"/>
    <property type="match status" value="1"/>
</dbReference>
<keyword evidence="5 15" id="KW-0418">Kinase</keyword>
<dbReference type="PROSITE" id="PS50011">
    <property type="entry name" value="PROTEIN_KINASE_DOM"/>
    <property type="match status" value="1"/>
</dbReference>
<dbReference type="SMART" id="SM00740">
    <property type="entry name" value="PASTA"/>
    <property type="match status" value="3"/>
</dbReference>
<evidence type="ECO:0000256" key="6">
    <source>
        <dbReference type="ARBA" id="ARBA00022840"/>
    </source>
</evidence>
<feature type="domain" description="Protein kinase" evidence="13">
    <location>
        <begin position="10"/>
        <end position="269"/>
    </location>
</feature>
<dbReference type="Gene3D" id="1.10.510.10">
    <property type="entry name" value="Transferase(Phosphotransferase) domain 1"/>
    <property type="match status" value="1"/>
</dbReference>
<proteinExistence type="predicted"/>
<feature type="binding site" evidence="9">
    <location>
        <position position="39"/>
    </location>
    <ligand>
        <name>ATP</name>
        <dbReference type="ChEBI" id="CHEBI:30616"/>
    </ligand>
</feature>
<dbReference type="Pfam" id="PF03793">
    <property type="entry name" value="PASTA"/>
    <property type="match status" value="3"/>
</dbReference>
<dbReference type="Gene3D" id="3.30.200.20">
    <property type="entry name" value="Phosphorylase Kinase, domain 1"/>
    <property type="match status" value="1"/>
</dbReference>
<dbReference type="GO" id="GO:0005524">
    <property type="term" value="F:ATP binding"/>
    <property type="evidence" value="ECO:0007669"/>
    <property type="project" value="UniProtKB-UniRule"/>
</dbReference>
<keyword evidence="12" id="KW-0812">Transmembrane</keyword>
<dbReference type="InterPro" id="IPR017441">
    <property type="entry name" value="Protein_kinase_ATP_BS"/>
</dbReference>
<keyword evidence="2" id="KW-0723">Serine/threonine-protein kinase</keyword>
<dbReference type="Pfam" id="PF00069">
    <property type="entry name" value="Pkinase"/>
    <property type="match status" value="1"/>
</dbReference>
<accession>A0A4R2TDX7</accession>
<feature type="domain" description="PASTA" evidence="14">
    <location>
        <begin position="485"/>
        <end position="549"/>
    </location>
</feature>
<feature type="region of interest" description="Disordered" evidence="11">
    <location>
        <begin position="277"/>
        <end position="312"/>
    </location>
</feature>
<gene>
    <name evidence="15" type="ORF">EDD79_102421</name>
</gene>
<dbReference type="PROSITE" id="PS51178">
    <property type="entry name" value="PASTA"/>
    <property type="match status" value="3"/>
</dbReference>
<dbReference type="EC" id="2.7.11.1" evidence="1"/>
<dbReference type="NCBIfam" id="NF033483">
    <property type="entry name" value="PknB_PASTA_kin"/>
    <property type="match status" value="1"/>
</dbReference>
<dbReference type="PROSITE" id="PS00107">
    <property type="entry name" value="PROTEIN_KINASE_ATP"/>
    <property type="match status" value="1"/>
</dbReference>
<evidence type="ECO:0000256" key="5">
    <source>
        <dbReference type="ARBA" id="ARBA00022777"/>
    </source>
</evidence>
<dbReference type="SUPFAM" id="SSF56112">
    <property type="entry name" value="Protein kinase-like (PK-like)"/>
    <property type="match status" value="1"/>
</dbReference>
<dbReference type="AlphaFoldDB" id="A0A4R2TDX7"/>
<keyword evidence="10" id="KW-0175">Coiled coil</keyword>
<dbReference type="CDD" id="cd14014">
    <property type="entry name" value="STKc_PknB_like"/>
    <property type="match status" value="1"/>
</dbReference>
<dbReference type="PANTHER" id="PTHR43289">
    <property type="entry name" value="MITOGEN-ACTIVATED PROTEIN KINASE KINASE KINASE 20-RELATED"/>
    <property type="match status" value="1"/>
</dbReference>
<comment type="caution">
    <text evidence="15">The sequence shown here is derived from an EMBL/GenBank/DDBJ whole genome shotgun (WGS) entry which is preliminary data.</text>
</comment>
<dbReference type="SMART" id="SM00220">
    <property type="entry name" value="S_TKc"/>
    <property type="match status" value="1"/>
</dbReference>
<feature type="domain" description="PASTA" evidence="14">
    <location>
        <begin position="346"/>
        <end position="412"/>
    </location>
</feature>
<dbReference type="GO" id="GO:0004674">
    <property type="term" value="F:protein serine/threonine kinase activity"/>
    <property type="evidence" value="ECO:0007669"/>
    <property type="project" value="UniProtKB-KW"/>
</dbReference>
<feature type="compositionally biased region" description="Low complexity" evidence="11">
    <location>
        <begin position="553"/>
        <end position="570"/>
    </location>
</feature>
<keyword evidence="16" id="KW-1185">Reference proteome</keyword>
<keyword evidence="6 9" id="KW-0067">ATP-binding</keyword>
<evidence type="ECO:0000259" key="13">
    <source>
        <dbReference type="PROSITE" id="PS50011"/>
    </source>
</evidence>
<dbReference type="FunFam" id="1.10.510.10:FF:000021">
    <property type="entry name" value="Serine/threonine protein kinase"/>
    <property type="match status" value="1"/>
</dbReference>
<keyword evidence="3" id="KW-0808">Transferase</keyword>
<dbReference type="InterPro" id="IPR011009">
    <property type="entry name" value="Kinase-like_dom_sf"/>
</dbReference>
<evidence type="ECO:0000256" key="3">
    <source>
        <dbReference type="ARBA" id="ARBA00022679"/>
    </source>
</evidence>
<evidence type="ECO:0000313" key="16">
    <source>
        <dbReference type="Proteomes" id="UP000295504"/>
    </source>
</evidence>
<evidence type="ECO:0000256" key="4">
    <source>
        <dbReference type="ARBA" id="ARBA00022741"/>
    </source>
</evidence>
<dbReference type="PROSITE" id="PS00108">
    <property type="entry name" value="PROTEIN_KINASE_ST"/>
    <property type="match status" value="1"/>
</dbReference>
<feature type="region of interest" description="Disordered" evidence="11">
    <location>
        <begin position="552"/>
        <end position="575"/>
    </location>
</feature>
<dbReference type="InterPro" id="IPR000719">
    <property type="entry name" value="Prot_kinase_dom"/>
</dbReference>
<dbReference type="EMBL" id="SLYC01000024">
    <property type="protein sequence ID" value="TCQ01680.1"/>
    <property type="molecule type" value="Genomic_DNA"/>
</dbReference>
<evidence type="ECO:0000256" key="11">
    <source>
        <dbReference type="SAM" id="MobiDB-lite"/>
    </source>
</evidence>
<dbReference type="RefSeq" id="WP_132848805.1">
    <property type="nucleotide sequence ID" value="NZ_CP058648.1"/>
</dbReference>
<evidence type="ECO:0000313" key="15">
    <source>
        <dbReference type="EMBL" id="TCQ01680.1"/>
    </source>
</evidence>
<evidence type="ECO:0000256" key="10">
    <source>
        <dbReference type="SAM" id="Coils"/>
    </source>
</evidence>
<evidence type="ECO:0000256" key="9">
    <source>
        <dbReference type="PROSITE-ProRule" id="PRU10141"/>
    </source>
</evidence>
<organism evidence="15 16">
    <name type="scientific">Serpentinicella alkaliphila</name>
    <dbReference type="NCBI Taxonomy" id="1734049"/>
    <lineage>
        <taxon>Bacteria</taxon>
        <taxon>Bacillati</taxon>
        <taxon>Bacillota</taxon>
        <taxon>Clostridia</taxon>
        <taxon>Peptostreptococcales</taxon>
        <taxon>Natronincolaceae</taxon>
        <taxon>Serpentinicella</taxon>
    </lineage>
</organism>
<evidence type="ECO:0000259" key="14">
    <source>
        <dbReference type="PROSITE" id="PS51178"/>
    </source>
</evidence>
<dbReference type="InterPro" id="IPR008271">
    <property type="entry name" value="Ser/Thr_kinase_AS"/>
</dbReference>
<keyword evidence="12" id="KW-0472">Membrane</keyword>
<dbReference type="Proteomes" id="UP000295504">
    <property type="component" value="Unassembled WGS sequence"/>
</dbReference>
<evidence type="ECO:0000256" key="12">
    <source>
        <dbReference type="SAM" id="Phobius"/>
    </source>
</evidence>
<dbReference type="CDD" id="cd06577">
    <property type="entry name" value="PASTA_pknB"/>
    <property type="match status" value="3"/>
</dbReference>
<evidence type="ECO:0000256" key="7">
    <source>
        <dbReference type="ARBA" id="ARBA00047899"/>
    </source>
</evidence>
<reference evidence="15 16" key="1">
    <citation type="submission" date="2019-03" db="EMBL/GenBank/DDBJ databases">
        <title>Genomic Encyclopedia of Type Strains, Phase IV (KMG-IV): sequencing the most valuable type-strain genomes for metagenomic binning, comparative biology and taxonomic classification.</title>
        <authorList>
            <person name="Goeker M."/>
        </authorList>
    </citation>
    <scope>NUCLEOTIDE SEQUENCE [LARGE SCALE GENOMIC DNA]</scope>
    <source>
        <strain evidence="15 16">DSM 100013</strain>
    </source>
</reference>
<feature type="coiled-coil region" evidence="10">
    <location>
        <begin position="249"/>
        <end position="276"/>
    </location>
</feature>
<evidence type="ECO:0000256" key="8">
    <source>
        <dbReference type="ARBA" id="ARBA00048679"/>
    </source>
</evidence>
<keyword evidence="12" id="KW-1133">Transmembrane helix</keyword>
<feature type="domain" description="PASTA" evidence="14">
    <location>
        <begin position="413"/>
        <end position="479"/>
    </location>
</feature>
<dbReference type="Gene3D" id="3.30.10.20">
    <property type="match status" value="3"/>
</dbReference>
<dbReference type="FunFam" id="3.30.200.20:FF:000035">
    <property type="entry name" value="Serine/threonine protein kinase Stk1"/>
    <property type="match status" value="1"/>
</dbReference>
<dbReference type="OrthoDB" id="9788659at2"/>
<feature type="transmembrane region" description="Helical" evidence="12">
    <location>
        <begin position="319"/>
        <end position="339"/>
    </location>
</feature>
<sequence length="651" mass="72263">MKGKILSGRYEILDKIGGGGMAIVYKAKCNLLNRYVAIKILRPEFTTDKDLVENFKRESQAAASLSHPNIVNLYDVGEDDGVYYIVMEYIDGNTLKHYIKEHGPLDLEVILDYATQIAFGLQHAHDNHVIHRDIKPHNILITKDNRAKVTDFGIAIAATSSTLTNVGSVIGSVHYFSPEQARGGYTDEKSDLYSLGIVMYEMATGRLPFEAENPLSVALKQTQEVPVPPRQLNENIPKGLENIILKLMQKEQSKRYQNARSLIEDLNRLKNDSKSQLVYDDEEEEIDSPTQVLPAVKDEDMKKAKKSNPSKKKSKNKKIIIGAVFAALLAALLFTFAIFNVMDFFGRNEVEVPDFENMQIEEARQLATEINLKLNEDTQHSTEVDANRIISQDITPGMLVKEGYPVKVVVSLGNRMIPVPNILYRNEADAVILLENGGFRKGQTRLAHSEFPEGQIIEQNPQPSTPTPAGSRVDFVISQGPEIITNRVPFLIGLSIEEGTNALSQAGIGISRITREHSNEFEEGLIIRQSIEPLTEIPVTQTIELVVSRGRINNNQGEPNGEPEQGPGQETSATPLTSRQLSIDLRGYNGSVNVEIIRISTGEVIDSRKYNIQTQGSTYSKTLQAPAGSGTESFQVFVNGNRHGDPIQLVF</sequence>
<name>A0A4R2TDX7_9FIRM</name>
<feature type="compositionally biased region" description="Basic residues" evidence="11">
    <location>
        <begin position="303"/>
        <end position="312"/>
    </location>
</feature>
<protein>
    <recommendedName>
        <fullName evidence="1">non-specific serine/threonine protein kinase</fullName>
        <ecNumber evidence="1">2.7.11.1</ecNumber>
    </recommendedName>
</protein>